<dbReference type="OrthoDB" id="1830797at2"/>
<dbReference type="AlphaFoldDB" id="A0A6A8MDH1"/>
<reference evidence="1 2" key="1">
    <citation type="submission" date="2019-08" db="EMBL/GenBank/DDBJ databases">
        <title>In-depth cultivation of the pig gut microbiome towards novel bacterial diversity and tailored functional studies.</title>
        <authorList>
            <person name="Wylensek D."/>
            <person name="Hitch T.C.A."/>
            <person name="Clavel T."/>
        </authorList>
    </citation>
    <scope>NUCLEOTIDE SEQUENCE [LARGE SCALE GENOMIC DNA]</scope>
    <source>
        <strain evidence="1 2">Bifido-178-WT-2B</strain>
    </source>
</reference>
<dbReference type="Proteomes" id="UP000438120">
    <property type="component" value="Unassembled WGS sequence"/>
</dbReference>
<gene>
    <name evidence="1" type="ORF">FYJ62_02240</name>
</gene>
<keyword evidence="2" id="KW-1185">Reference proteome</keyword>
<protein>
    <submittedName>
        <fullName evidence="1">Uncharacterized protein</fullName>
    </submittedName>
</protein>
<proteinExistence type="predicted"/>
<evidence type="ECO:0000313" key="2">
    <source>
        <dbReference type="Proteomes" id="UP000438120"/>
    </source>
</evidence>
<accession>A0A6A8MDH1</accession>
<organism evidence="1 2">
    <name type="scientific">Lactobacillus porci</name>
    <dbReference type="NCBI Taxonomy" id="2012477"/>
    <lineage>
        <taxon>Bacteria</taxon>
        <taxon>Bacillati</taxon>
        <taxon>Bacillota</taxon>
        <taxon>Bacilli</taxon>
        <taxon>Lactobacillales</taxon>
        <taxon>Lactobacillaceae</taxon>
        <taxon>Lactobacillus</taxon>
    </lineage>
</organism>
<name>A0A6A8MDH1_9LACO</name>
<comment type="caution">
    <text evidence="1">The sequence shown here is derived from an EMBL/GenBank/DDBJ whole genome shotgun (WGS) entry which is preliminary data.</text>
</comment>
<evidence type="ECO:0000313" key="1">
    <source>
        <dbReference type="EMBL" id="MST86490.1"/>
    </source>
</evidence>
<sequence>MDTGQIKNDFTYYKGFEGEGEVTFTYAGLCLHIWDGYIFQIVGKPPLDGKGWHGMTRDYNQLEGPWDEDEADVDAVEYLQDLKHYQGKHLETAQAEQVLSRLIELFRQAAAQHAYVHIEVY</sequence>
<dbReference type="EMBL" id="VUMX01000004">
    <property type="protein sequence ID" value="MST86490.1"/>
    <property type="molecule type" value="Genomic_DNA"/>
</dbReference>
<dbReference type="RefSeq" id="WP_154547313.1">
    <property type="nucleotide sequence ID" value="NZ_VUMX01000004.1"/>
</dbReference>